<keyword evidence="6 11" id="KW-0812">Transmembrane</keyword>
<dbReference type="GO" id="GO:0005789">
    <property type="term" value="C:endoplasmic reticulum membrane"/>
    <property type="evidence" value="ECO:0007669"/>
    <property type="project" value="UniProtKB-SubCell"/>
</dbReference>
<evidence type="ECO:0000256" key="10">
    <source>
        <dbReference type="ARBA" id="ARBA00038466"/>
    </source>
</evidence>
<evidence type="ECO:0000256" key="5">
    <source>
        <dbReference type="ARBA" id="ARBA00022679"/>
    </source>
</evidence>
<evidence type="ECO:0000256" key="4">
    <source>
        <dbReference type="ARBA" id="ARBA00022676"/>
    </source>
</evidence>
<proteinExistence type="inferred from homology"/>
<evidence type="ECO:0000256" key="13">
    <source>
        <dbReference type="SAM" id="SignalP"/>
    </source>
</evidence>
<evidence type="ECO:0000256" key="2">
    <source>
        <dbReference type="ARBA" id="ARBA00004687"/>
    </source>
</evidence>
<keyword evidence="15" id="KW-1185">Reference proteome</keyword>
<dbReference type="GO" id="GO:0006506">
    <property type="term" value="P:GPI anchor biosynthetic process"/>
    <property type="evidence" value="ECO:0007669"/>
    <property type="project" value="UniProtKB-KW"/>
</dbReference>
<name>A0A9W8HC99_9FUNG</name>
<feature type="region of interest" description="Disordered" evidence="12">
    <location>
        <begin position="631"/>
        <end position="674"/>
    </location>
</feature>
<keyword evidence="3" id="KW-0337">GPI-anchor biosynthesis</keyword>
<feature type="chain" id="PRO_5040850586" description="Mannosyltransferase" evidence="13">
    <location>
        <begin position="25"/>
        <end position="868"/>
    </location>
</feature>
<dbReference type="OrthoDB" id="10066429at2759"/>
<keyword evidence="7 11" id="KW-0256">Endoplasmic reticulum</keyword>
<protein>
    <recommendedName>
        <fullName evidence="11">Mannosyltransferase</fullName>
        <ecNumber evidence="11">2.4.1.-</ecNumber>
    </recommendedName>
</protein>
<evidence type="ECO:0000256" key="9">
    <source>
        <dbReference type="ARBA" id="ARBA00023136"/>
    </source>
</evidence>
<keyword evidence="13" id="KW-0732">Signal</keyword>
<evidence type="ECO:0000256" key="6">
    <source>
        <dbReference type="ARBA" id="ARBA00022692"/>
    </source>
</evidence>
<accession>A0A9W8HC99</accession>
<feature type="transmembrane region" description="Helical" evidence="11">
    <location>
        <begin position="178"/>
        <end position="206"/>
    </location>
</feature>
<dbReference type="EMBL" id="JANBUL010000213">
    <property type="protein sequence ID" value="KAJ2778733.1"/>
    <property type="molecule type" value="Genomic_DNA"/>
</dbReference>
<dbReference type="PANTHER" id="PTHR22760">
    <property type="entry name" value="GLYCOSYLTRANSFERASE"/>
    <property type="match status" value="1"/>
</dbReference>
<feature type="transmembrane region" description="Helical" evidence="11">
    <location>
        <begin position="148"/>
        <end position="166"/>
    </location>
</feature>
<feature type="signal peptide" evidence="13">
    <location>
        <begin position="1"/>
        <end position="24"/>
    </location>
</feature>
<keyword evidence="9 11" id="KW-0472">Membrane</keyword>
<dbReference type="Pfam" id="PF03901">
    <property type="entry name" value="Glyco_transf_22"/>
    <property type="match status" value="1"/>
</dbReference>
<dbReference type="Proteomes" id="UP001140217">
    <property type="component" value="Unassembled WGS sequence"/>
</dbReference>
<feature type="region of interest" description="Disordered" evidence="12">
    <location>
        <begin position="843"/>
        <end position="868"/>
    </location>
</feature>
<evidence type="ECO:0000256" key="1">
    <source>
        <dbReference type="ARBA" id="ARBA00004477"/>
    </source>
</evidence>
<dbReference type="AlphaFoldDB" id="A0A9W8HC99"/>
<evidence type="ECO:0000313" key="15">
    <source>
        <dbReference type="Proteomes" id="UP001140217"/>
    </source>
</evidence>
<keyword evidence="8 11" id="KW-1133">Transmembrane helix</keyword>
<comment type="similarity">
    <text evidence="10">Belongs to the glycosyltransferase 22 family. PIGZ subfamily.</text>
</comment>
<dbReference type="PANTHER" id="PTHR22760:SF3">
    <property type="entry name" value="GPI MANNOSYLTRANSFERASE 4"/>
    <property type="match status" value="1"/>
</dbReference>
<dbReference type="EC" id="2.4.1.-" evidence="11"/>
<comment type="caution">
    <text evidence="14">The sequence shown here is derived from an EMBL/GenBank/DDBJ whole genome shotgun (WGS) entry which is preliminary data.</text>
</comment>
<comment type="pathway">
    <text evidence="2">Glycolipid biosynthesis; glycosylphosphatidylinositol-anchor biosynthesis.</text>
</comment>
<gene>
    <name evidence="14" type="primary">SMP3</name>
    <name evidence="14" type="ORF">H4R18_004421</name>
</gene>
<evidence type="ECO:0000313" key="14">
    <source>
        <dbReference type="EMBL" id="KAJ2778733.1"/>
    </source>
</evidence>
<feature type="transmembrane region" description="Helical" evidence="11">
    <location>
        <begin position="270"/>
        <end position="296"/>
    </location>
</feature>
<feature type="compositionally biased region" description="Basic and acidic residues" evidence="12">
    <location>
        <begin position="634"/>
        <end position="650"/>
    </location>
</feature>
<feature type="transmembrane region" description="Helical" evidence="11">
    <location>
        <begin position="218"/>
        <end position="240"/>
    </location>
</feature>
<evidence type="ECO:0000256" key="7">
    <source>
        <dbReference type="ARBA" id="ARBA00022824"/>
    </source>
</evidence>
<evidence type="ECO:0000256" key="12">
    <source>
        <dbReference type="SAM" id="MobiDB-lite"/>
    </source>
</evidence>
<sequence length="868" mass="91698">MMWRGSPALAALLALRVLLAGSPAYIHPDEFFQAPEVAAGAVLGVEALRTWEFAGPAPVRSVGPIWLYAAPPMAALRLWRRWSGARLTPWALLWAARAWMVAVSLAVDACVVRTVRRAHPPAAARATALLLASSHCLAVLCCRPFANAFATAVLAACLDLLSLIHARRARRWWAAPALGAALALGTFSHVTFAAFGAPVGAAGAALLWRRRRRRWRALAALAGGGAAAAAALVAADSLYYGRVPTLPLLNNARYNADRANLAAHGLHPRWLHAAVSLPTLFGPLLLLAAAGAWRHARGPPRAADRGSRAADRGSRDYVAAAAAASVATGLAVLSAVPHQEPRFLAPALPGLVVATARWHRAAPRRFWVAWAAFNAACALVFGVVHQAGVVPALAFVARTSALDAVRCHAAPALPDAVCRPAAAADLAAAGSAGPRVHTAVLLVSTFMAPRHLLAQPADKDARAARVELHDLVGMDAAQIRHALAAAPAANCTLQRQAAAAAADLVVRQTQPGRFDRTLVVAPASADMARIAPPGAGYDLVPLYSYAPHVNFDHLPAVLRSPRRRARLCVYALQQAKRDRCRQRVTRLREHESTAERLQRLETERMRAAARRRNESPTEREERRLKGRLRAMKRRSCETEEERTRRREQNRTRMAQRRRAQKEQAALRTSMPPPVHAPAPAPASIGLGIDADVAALRSISAPLSAPLGVPHMCAPAACGDRWPAALPVPGGPQPGSISLPLAAAPMLPPPPPPPPPHPQPVTAASALAAVQAAAAAAAAASMSHHHHPLAHGLPRPAVPAPYIPHQQLATAFTALLPHYTHCQGRPLLGSAALALAALAHPPASLQPARHSGPGQPEGPFSGPAARQLP</sequence>
<feature type="transmembrane region" description="Helical" evidence="11">
    <location>
        <begin position="366"/>
        <end position="384"/>
    </location>
</feature>
<evidence type="ECO:0000256" key="3">
    <source>
        <dbReference type="ARBA" id="ARBA00022502"/>
    </source>
</evidence>
<keyword evidence="5" id="KW-0808">Transferase</keyword>
<evidence type="ECO:0000256" key="11">
    <source>
        <dbReference type="RuleBase" id="RU363075"/>
    </source>
</evidence>
<reference evidence="14" key="1">
    <citation type="submission" date="2022-07" db="EMBL/GenBank/DDBJ databases">
        <title>Phylogenomic reconstructions and comparative analyses of Kickxellomycotina fungi.</title>
        <authorList>
            <person name="Reynolds N.K."/>
            <person name="Stajich J.E."/>
            <person name="Barry K."/>
            <person name="Grigoriev I.V."/>
            <person name="Crous P."/>
            <person name="Smith M.E."/>
        </authorList>
    </citation>
    <scope>NUCLEOTIDE SEQUENCE</scope>
    <source>
        <strain evidence="14">NBRC 105414</strain>
    </source>
</reference>
<evidence type="ECO:0000256" key="8">
    <source>
        <dbReference type="ARBA" id="ARBA00022989"/>
    </source>
</evidence>
<keyword evidence="4 11" id="KW-0328">Glycosyltransferase</keyword>
<dbReference type="InterPro" id="IPR005599">
    <property type="entry name" value="GPI_mannosylTrfase"/>
</dbReference>
<organism evidence="14 15">
    <name type="scientific">Coemansia javaensis</name>
    <dbReference type="NCBI Taxonomy" id="2761396"/>
    <lineage>
        <taxon>Eukaryota</taxon>
        <taxon>Fungi</taxon>
        <taxon>Fungi incertae sedis</taxon>
        <taxon>Zoopagomycota</taxon>
        <taxon>Kickxellomycotina</taxon>
        <taxon>Kickxellomycetes</taxon>
        <taxon>Kickxellales</taxon>
        <taxon>Kickxellaceae</taxon>
        <taxon>Coemansia</taxon>
    </lineage>
</organism>
<dbReference type="GO" id="GO:0000026">
    <property type="term" value="F:alpha-1,2-mannosyltransferase activity"/>
    <property type="evidence" value="ECO:0007669"/>
    <property type="project" value="TreeGrafter"/>
</dbReference>
<comment type="subcellular location">
    <subcellularLocation>
        <location evidence="1 11">Endoplasmic reticulum membrane</location>
        <topology evidence="1 11">Multi-pass membrane protein</topology>
    </subcellularLocation>
</comment>